<evidence type="ECO:0000313" key="6">
    <source>
        <dbReference type="EMBL" id="MCB6183509.1"/>
    </source>
</evidence>
<feature type="transmembrane region" description="Helical" evidence="4">
    <location>
        <begin position="21"/>
        <end position="42"/>
    </location>
</feature>
<dbReference type="Proteomes" id="UP001165395">
    <property type="component" value="Unassembled WGS sequence"/>
</dbReference>
<dbReference type="InterPro" id="IPR035965">
    <property type="entry name" value="PAS-like_dom_sf"/>
</dbReference>
<dbReference type="InterPro" id="IPR004358">
    <property type="entry name" value="Sig_transdc_His_kin-like_C"/>
</dbReference>
<reference evidence="6" key="1">
    <citation type="submission" date="2021-10" db="EMBL/GenBank/DDBJ databases">
        <title>The complete genome sequence of Leeia sp. TBRC 13508.</title>
        <authorList>
            <person name="Charoenyingcharoen P."/>
            <person name="Yukphan P."/>
        </authorList>
    </citation>
    <scope>NUCLEOTIDE SEQUENCE</scope>
    <source>
        <strain evidence="6">TBRC 13508</strain>
    </source>
</reference>
<dbReference type="PANTHER" id="PTHR43065">
    <property type="entry name" value="SENSOR HISTIDINE KINASE"/>
    <property type="match status" value="1"/>
</dbReference>
<dbReference type="Gene3D" id="3.30.450.20">
    <property type="entry name" value="PAS domain"/>
    <property type="match status" value="1"/>
</dbReference>
<dbReference type="Gene3D" id="3.30.565.10">
    <property type="entry name" value="Histidine kinase-like ATPase, C-terminal domain"/>
    <property type="match status" value="1"/>
</dbReference>
<dbReference type="Pfam" id="PF02518">
    <property type="entry name" value="HATPase_c"/>
    <property type="match status" value="1"/>
</dbReference>
<comment type="catalytic activity">
    <reaction evidence="1">
        <text>ATP + protein L-histidine = ADP + protein N-phospho-L-histidine.</text>
        <dbReference type="EC" id="2.7.13.3"/>
    </reaction>
</comment>
<dbReference type="SMART" id="SM00387">
    <property type="entry name" value="HATPase_c"/>
    <property type="match status" value="1"/>
</dbReference>
<keyword evidence="4" id="KW-0472">Membrane</keyword>
<feature type="transmembrane region" description="Helical" evidence="4">
    <location>
        <begin position="48"/>
        <end position="71"/>
    </location>
</feature>
<dbReference type="SUPFAM" id="SSF55874">
    <property type="entry name" value="ATPase domain of HSP90 chaperone/DNA topoisomerase II/histidine kinase"/>
    <property type="match status" value="1"/>
</dbReference>
<dbReference type="EC" id="2.7.13.3" evidence="2"/>
<feature type="domain" description="Histidine kinase" evidence="5">
    <location>
        <begin position="321"/>
        <end position="526"/>
    </location>
</feature>
<evidence type="ECO:0000256" key="2">
    <source>
        <dbReference type="ARBA" id="ARBA00012438"/>
    </source>
</evidence>
<evidence type="ECO:0000256" key="4">
    <source>
        <dbReference type="SAM" id="Phobius"/>
    </source>
</evidence>
<protein>
    <recommendedName>
        <fullName evidence="2">histidine kinase</fullName>
        <ecNumber evidence="2">2.7.13.3</ecNumber>
    </recommendedName>
</protein>
<evidence type="ECO:0000259" key="5">
    <source>
        <dbReference type="PROSITE" id="PS50109"/>
    </source>
</evidence>
<dbReference type="InterPro" id="IPR036890">
    <property type="entry name" value="HATPase_C_sf"/>
</dbReference>
<keyword evidence="4" id="KW-0812">Transmembrane</keyword>
<feature type="transmembrane region" description="Helical" evidence="4">
    <location>
        <begin position="131"/>
        <end position="151"/>
    </location>
</feature>
<organism evidence="6 7">
    <name type="scientific">Leeia speluncae</name>
    <dbReference type="NCBI Taxonomy" id="2884804"/>
    <lineage>
        <taxon>Bacteria</taxon>
        <taxon>Pseudomonadati</taxon>
        <taxon>Pseudomonadota</taxon>
        <taxon>Betaproteobacteria</taxon>
        <taxon>Neisseriales</taxon>
        <taxon>Leeiaceae</taxon>
        <taxon>Leeia</taxon>
    </lineage>
</organism>
<feature type="transmembrane region" description="Helical" evidence="4">
    <location>
        <begin position="157"/>
        <end position="176"/>
    </location>
</feature>
<dbReference type="InterPro" id="IPR036097">
    <property type="entry name" value="HisK_dim/P_sf"/>
</dbReference>
<dbReference type="PROSITE" id="PS50109">
    <property type="entry name" value="HIS_KIN"/>
    <property type="match status" value="1"/>
</dbReference>
<sequence length="526" mass="58890">MLFGSLSSPNQDRWRSLQYFSVYRLLVIVALAFLPLVLKWLMPATQSLFVLSPAITRTLLGYAVFALLAGISARHRRFHFESLMTIQIVGDIFFIVLLGFFSGGAKAGLPLLLLPYLAAAGLLSRGRMTMFHSAVAAVLLLIAELAVGVTSRSMMHANLPLAGFIALAYFAIAWLAHRLAGYAKENELLAEARGVDLAKQEEVNRLVIRDMQDGVLVIDQHARIRHYNQQAQSLLNMDGELENRPLSEWPFVYQAMVRWVEYGPADVTIQVPGTEHAVTLHIKPIEQARQAGAVIYVQDSRAEQHLAQQLKLASLGRLTANIAHEIRNPLSAITHAADLMDEDAEDQIQRRLLKIIRDNANRLDRIVQDVLQLNKRDRLNSEKLDLPLFLQEFVNDFISVERLPSEWLKLDLQSDSLEVPFDRAHLNQILWNLCRNAVRYCAQMPGSIAISLSAQDDEWQVRVFNDGPPIPAELQVQLFEPFFTTQSTGTGLGLYIARELSSANGATLHYIDDLAGAIFQISGKLN</sequence>
<comment type="caution">
    <text evidence="6">The sequence shown here is derived from an EMBL/GenBank/DDBJ whole genome shotgun (WGS) entry which is preliminary data.</text>
</comment>
<dbReference type="RefSeq" id="WP_227180293.1">
    <property type="nucleotide sequence ID" value="NZ_JAJBZT010000004.1"/>
</dbReference>
<dbReference type="SMART" id="SM00388">
    <property type="entry name" value="HisKA"/>
    <property type="match status" value="1"/>
</dbReference>
<evidence type="ECO:0000313" key="7">
    <source>
        <dbReference type="Proteomes" id="UP001165395"/>
    </source>
</evidence>
<dbReference type="SUPFAM" id="SSF55785">
    <property type="entry name" value="PYP-like sensor domain (PAS domain)"/>
    <property type="match status" value="1"/>
</dbReference>
<proteinExistence type="predicted"/>
<dbReference type="PANTHER" id="PTHR43065:SF52">
    <property type="entry name" value="SENSOR PROTEIN KINASE PILS"/>
    <property type="match status" value="1"/>
</dbReference>
<dbReference type="InterPro" id="IPR003661">
    <property type="entry name" value="HisK_dim/P_dom"/>
</dbReference>
<evidence type="ECO:0000256" key="3">
    <source>
        <dbReference type="ARBA" id="ARBA00022553"/>
    </source>
</evidence>
<keyword evidence="4" id="KW-1133">Transmembrane helix</keyword>
<dbReference type="Pfam" id="PF25323">
    <property type="entry name" value="6TM_PilS"/>
    <property type="match status" value="1"/>
</dbReference>
<gene>
    <name evidence="6" type="ORF">LIN78_08105</name>
</gene>
<dbReference type="EMBL" id="JAJBZT010000004">
    <property type="protein sequence ID" value="MCB6183509.1"/>
    <property type="molecule type" value="Genomic_DNA"/>
</dbReference>
<dbReference type="Pfam" id="PF00512">
    <property type="entry name" value="HisKA"/>
    <property type="match status" value="1"/>
</dbReference>
<accession>A0ABS8D5M4</accession>
<dbReference type="SUPFAM" id="SSF47384">
    <property type="entry name" value="Homodimeric domain of signal transducing histidine kinase"/>
    <property type="match status" value="1"/>
</dbReference>
<name>A0ABS8D5M4_9NEIS</name>
<dbReference type="InterPro" id="IPR005467">
    <property type="entry name" value="His_kinase_dom"/>
</dbReference>
<dbReference type="PRINTS" id="PR00344">
    <property type="entry name" value="BCTRLSENSOR"/>
</dbReference>
<dbReference type="InterPro" id="IPR003594">
    <property type="entry name" value="HATPase_dom"/>
</dbReference>
<dbReference type="Gene3D" id="1.10.287.130">
    <property type="match status" value="1"/>
</dbReference>
<evidence type="ECO:0000256" key="1">
    <source>
        <dbReference type="ARBA" id="ARBA00000085"/>
    </source>
</evidence>
<keyword evidence="7" id="KW-1185">Reference proteome</keyword>
<dbReference type="CDD" id="cd00082">
    <property type="entry name" value="HisKA"/>
    <property type="match status" value="1"/>
</dbReference>
<keyword evidence="3" id="KW-0597">Phosphoprotein</keyword>